<dbReference type="STRING" id="1685378.AVO44_09540"/>
<dbReference type="Pfam" id="PF06568">
    <property type="entry name" value="YjiS-like"/>
    <property type="match status" value="1"/>
</dbReference>
<keyword evidence="3" id="KW-1185">Reference proteome</keyword>
<dbReference type="RefSeq" id="WP_068335907.1">
    <property type="nucleotide sequence ID" value="NZ_LQBP01000004.1"/>
</dbReference>
<dbReference type="OrthoDB" id="8096613at2"/>
<sequence length="69" mass="8060">MTHIAIHRPRPPHRGFGPSLLWDALALRHQRRTLAKLDDRALEDIGITREQARAEAARPVWDAPEYWQK</sequence>
<dbReference type="AlphaFoldDB" id="A0A0X3TUP9"/>
<dbReference type="Proteomes" id="UP000053690">
    <property type="component" value="Unassembled WGS sequence"/>
</dbReference>
<evidence type="ECO:0000313" key="3">
    <source>
        <dbReference type="Proteomes" id="UP000053690"/>
    </source>
</evidence>
<organism evidence="2 3">
    <name type="scientific">Ruegeria profundi</name>
    <dbReference type="NCBI Taxonomy" id="1685378"/>
    <lineage>
        <taxon>Bacteria</taxon>
        <taxon>Pseudomonadati</taxon>
        <taxon>Pseudomonadota</taxon>
        <taxon>Alphaproteobacteria</taxon>
        <taxon>Rhodobacterales</taxon>
        <taxon>Roseobacteraceae</taxon>
        <taxon>Ruegeria</taxon>
    </lineage>
</organism>
<dbReference type="InterPro" id="IPR009506">
    <property type="entry name" value="YjiS-like"/>
</dbReference>
<evidence type="ECO:0000259" key="1">
    <source>
        <dbReference type="Pfam" id="PF06568"/>
    </source>
</evidence>
<accession>A0A0X3TUP9</accession>
<evidence type="ECO:0000313" key="2">
    <source>
        <dbReference type="EMBL" id="KUJ79449.1"/>
    </source>
</evidence>
<proteinExistence type="predicted"/>
<comment type="caution">
    <text evidence="2">The sequence shown here is derived from an EMBL/GenBank/DDBJ whole genome shotgun (WGS) entry which is preliminary data.</text>
</comment>
<reference evidence="3" key="1">
    <citation type="submission" date="2015-12" db="EMBL/GenBank/DDBJ databases">
        <authorList>
            <person name="Zhang G."/>
            <person name="Stingl U."/>
        </authorList>
    </citation>
    <scope>NUCLEOTIDE SEQUENCE [LARGE SCALE GENOMIC DNA]</scope>
    <source>
        <strain evidence="3">ZGT108</strain>
    </source>
</reference>
<gene>
    <name evidence="2" type="ORF">AVO44_09540</name>
</gene>
<feature type="domain" description="YjiS-like" evidence="1">
    <location>
        <begin position="20"/>
        <end position="53"/>
    </location>
</feature>
<protein>
    <recommendedName>
        <fullName evidence="1">YjiS-like domain-containing protein</fullName>
    </recommendedName>
</protein>
<name>A0A0X3TUP9_9RHOB</name>
<dbReference type="EMBL" id="LQBP01000004">
    <property type="protein sequence ID" value="KUJ79449.1"/>
    <property type="molecule type" value="Genomic_DNA"/>
</dbReference>